<feature type="repeat" description="ANK" evidence="3">
    <location>
        <begin position="276"/>
        <end position="308"/>
    </location>
</feature>
<reference evidence="6 7" key="1">
    <citation type="submission" date="2024-03" db="EMBL/GenBank/DDBJ databases">
        <title>A high-quality draft genome sequence of Diaporthe vaccinii, a causative agent of upright dieback and viscid rot disease in cranberry plants.</title>
        <authorList>
            <person name="Sarrasin M."/>
            <person name="Lang B.F."/>
            <person name="Burger G."/>
        </authorList>
    </citation>
    <scope>NUCLEOTIDE SEQUENCE [LARGE SCALE GENOMIC DNA]</scope>
    <source>
        <strain evidence="6 7">IS7</strain>
    </source>
</reference>
<proteinExistence type="predicted"/>
<dbReference type="PANTHER" id="PTHR24126:SF14">
    <property type="entry name" value="ANK_REP_REGION DOMAIN-CONTAINING PROTEIN"/>
    <property type="match status" value="1"/>
</dbReference>
<dbReference type="PROSITE" id="PS50297">
    <property type="entry name" value="ANK_REP_REGION"/>
    <property type="match status" value="4"/>
</dbReference>
<dbReference type="Pfam" id="PF12796">
    <property type="entry name" value="Ank_2"/>
    <property type="match status" value="3"/>
</dbReference>
<evidence type="ECO:0000313" key="6">
    <source>
        <dbReference type="EMBL" id="KAL2285299.1"/>
    </source>
</evidence>
<feature type="repeat" description="ANK" evidence="3">
    <location>
        <begin position="405"/>
        <end position="433"/>
    </location>
</feature>
<dbReference type="InterPro" id="IPR002110">
    <property type="entry name" value="Ankyrin_rpt"/>
</dbReference>
<sequence>MDPLSIVASLAGVLAFAAQSTRSLATLVTEIKDAPKDITDLRVELESLSVLLQSAQTLTTNYPLRREEAVIAQTLTQCTTWCQESMQDLRVIITPFAEAGGARRSPMRMISWIMHKEEVRNSTAKLRDRKASFNLAVSVLNGHLTGKAQDEIRQDIAAGYDRMLHSFSNDASARKIRKQLEDDVSSIPEGSRRKSITEQTDAGYAMRKYMEDLDTATAPEEPPQTIDTSELGSSDELAIPRPETPRTLVQAVSAGDKAALIDLLSKGARVTERAAGGATALHVCAKYDDRDIAEVLVEHGAALDMKNDDRQTALDVCLEEHSQEVAVLLIEKGCRLGSFSTRILDALQDVGEDDSKLDPVLEAVVKRFGEAGGGPQLLHVALEREDSNALAKFLQLGFDPNISEDGYTPLHQAVMRDRLGDVKLLIEKGANVDSILPPSARKPRRTEPRHKLLVEKTEDRDYNPLKMAADSLPMTRLLFAHGADPNTVFPVARDTILNCVCSGWYLPVALEIVKNGANPDFQNSNDGCSALYWAVMCANTELINALLDHGANPDVQTWQRNGALTPLHAAVDNGRYDEARILVDRGADLSIRDAEGLTPLERARRSNSLDMVELLESHMSVGSPRTTPTIIPAGHGRGNR</sequence>
<dbReference type="InterPro" id="IPR031348">
    <property type="entry name" value="PigL_N"/>
</dbReference>
<dbReference type="Pfam" id="PF17111">
    <property type="entry name" value="PigL_N"/>
    <property type="match status" value="1"/>
</dbReference>
<organism evidence="6 7">
    <name type="scientific">Diaporthe vaccinii</name>
    <dbReference type="NCBI Taxonomy" id="105482"/>
    <lineage>
        <taxon>Eukaryota</taxon>
        <taxon>Fungi</taxon>
        <taxon>Dikarya</taxon>
        <taxon>Ascomycota</taxon>
        <taxon>Pezizomycotina</taxon>
        <taxon>Sordariomycetes</taxon>
        <taxon>Sordariomycetidae</taxon>
        <taxon>Diaporthales</taxon>
        <taxon>Diaporthaceae</taxon>
        <taxon>Diaporthe</taxon>
        <taxon>Diaporthe eres species complex</taxon>
    </lineage>
</organism>
<feature type="repeat" description="ANK" evidence="3">
    <location>
        <begin position="526"/>
        <end position="558"/>
    </location>
</feature>
<feature type="repeat" description="ANK" evidence="3">
    <location>
        <begin position="562"/>
        <end position="594"/>
    </location>
</feature>
<dbReference type="PROSITE" id="PS50088">
    <property type="entry name" value="ANK_REPEAT"/>
    <property type="match status" value="4"/>
</dbReference>
<evidence type="ECO:0000256" key="2">
    <source>
        <dbReference type="ARBA" id="ARBA00023043"/>
    </source>
</evidence>
<evidence type="ECO:0000259" key="5">
    <source>
        <dbReference type="Pfam" id="PF17111"/>
    </source>
</evidence>
<dbReference type="SMART" id="SM00248">
    <property type="entry name" value="ANK"/>
    <property type="match status" value="9"/>
</dbReference>
<evidence type="ECO:0000313" key="7">
    <source>
        <dbReference type="Proteomes" id="UP001600888"/>
    </source>
</evidence>
<keyword evidence="1" id="KW-0677">Repeat</keyword>
<feature type="region of interest" description="Disordered" evidence="4">
    <location>
        <begin position="621"/>
        <end position="640"/>
    </location>
</feature>
<dbReference type="PANTHER" id="PTHR24126">
    <property type="entry name" value="ANKYRIN REPEAT, PH AND SEC7 DOMAIN CONTAINING PROTEIN SECG-RELATED"/>
    <property type="match status" value="1"/>
</dbReference>
<feature type="domain" description="Azaphilone pigments biosynthesis cluster protein L N-terminal" evidence="5">
    <location>
        <begin position="1"/>
        <end position="184"/>
    </location>
</feature>
<dbReference type="Gene3D" id="1.25.40.20">
    <property type="entry name" value="Ankyrin repeat-containing domain"/>
    <property type="match status" value="3"/>
</dbReference>
<keyword evidence="2 3" id="KW-0040">ANK repeat</keyword>
<evidence type="ECO:0000256" key="4">
    <source>
        <dbReference type="SAM" id="MobiDB-lite"/>
    </source>
</evidence>
<dbReference type="Proteomes" id="UP001600888">
    <property type="component" value="Unassembled WGS sequence"/>
</dbReference>
<dbReference type="InterPro" id="IPR036770">
    <property type="entry name" value="Ankyrin_rpt-contain_sf"/>
</dbReference>
<dbReference type="SUPFAM" id="SSF48403">
    <property type="entry name" value="Ankyrin repeat"/>
    <property type="match status" value="1"/>
</dbReference>
<dbReference type="EMBL" id="JBAWTH010000031">
    <property type="protein sequence ID" value="KAL2285299.1"/>
    <property type="molecule type" value="Genomic_DNA"/>
</dbReference>
<gene>
    <name evidence="6" type="ORF">FJTKL_08247</name>
</gene>
<keyword evidence="7" id="KW-1185">Reference proteome</keyword>
<evidence type="ECO:0000256" key="1">
    <source>
        <dbReference type="ARBA" id="ARBA00022737"/>
    </source>
</evidence>
<feature type="region of interest" description="Disordered" evidence="4">
    <location>
        <begin position="182"/>
        <end position="201"/>
    </location>
</feature>
<evidence type="ECO:0000256" key="3">
    <source>
        <dbReference type="PROSITE-ProRule" id="PRU00023"/>
    </source>
</evidence>
<accession>A0ABR4ES85</accession>
<feature type="region of interest" description="Disordered" evidence="4">
    <location>
        <begin position="217"/>
        <end position="240"/>
    </location>
</feature>
<comment type="caution">
    <text evidence="6">The sequence shown here is derived from an EMBL/GenBank/DDBJ whole genome shotgun (WGS) entry which is preliminary data.</text>
</comment>
<name>A0ABR4ES85_9PEZI</name>
<protein>
    <recommendedName>
        <fullName evidence="5">Azaphilone pigments biosynthesis cluster protein L N-terminal domain-containing protein</fullName>
    </recommendedName>
</protein>